<gene>
    <name evidence="4" type="ORF">MM415A00148_0031</name>
    <name evidence="3" type="ORF">MM415B00245_0020</name>
</gene>
<reference evidence="4" key="1">
    <citation type="submission" date="2020-03" db="EMBL/GenBank/DDBJ databases">
        <title>The deep terrestrial virosphere.</title>
        <authorList>
            <person name="Holmfeldt K."/>
            <person name="Nilsson E."/>
            <person name="Simone D."/>
            <person name="Lopez-Fernandez M."/>
            <person name="Wu X."/>
            <person name="de Brujin I."/>
            <person name="Lundin D."/>
            <person name="Andersson A."/>
            <person name="Bertilsson S."/>
            <person name="Dopson M."/>
        </authorList>
    </citation>
    <scope>NUCLEOTIDE SEQUENCE</scope>
    <source>
        <strain evidence="4">MM415A00148</strain>
        <strain evidence="3">MM415B00245</strain>
    </source>
</reference>
<organism evidence="4">
    <name type="scientific">viral metagenome</name>
    <dbReference type="NCBI Taxonomy" id="1070528"/>
    <lineage>
        <taxon>unclassified sequences</taxon>
        <taxon>metagenomes</taxon>
        <taxon>organismal metagenomes</taxon>
    </lineage>
</organism>
<feature type="domain" description="Putative regulatory protein FmdB zinc ribbon" evidence="2">
    <location>
        <begin position="1"/>
        <end position="42"/>
    </location>
</feature>
<evidence type="ECO:0000313" key="4">
    <source>
        <dbReference type="EMBL" id="QJA84813.1"/>
    </source>
</evidence>
<sequence length="91" mass="10491">MPTYVYGCEDTEHPRVEIVHTMDDMPEVVCGQCGAEMHRIPQKLAGFLYPMMLVDWMCENALLKRAGKPRPNKYRVTRPGGLPGKDYHTRR</sequence>
<name>A0A6M3KRR1_9ZZZZ</name>
<evidence type="ECO:0000313" key="3">
    <source>
        <dbReference type="EMBL" id="QJA67314.1"/>
    </source>
</evidence>
<proteinExistence type="predicted"/>
<dbReference type="InterPro" id="IPR013429">
    <property type="entry name" value="Regulatory_FmdB_Zinc_ribbon"/>
</dbReference>
<evidence type="ECO:0000256" key="1">
    <source>
        <dbReference type="SAM" id="MobiDB-lite"/>
    </source>
</evidence>
<accession>A0A6M3KRR1</accession>
<dbReference type="SMART" id="SM00834">
    <property type="entry name" value="CxxC_CXXC_SSSS"/>
    <property type="match status" value="1"/>
</dbReference>
<dbReference type="AlphaFoldDB" id="A0A6M3KRR1"/>
<dbReference type="EMBL" id="MT141569">
    <property type="protein sequence ID" value="QJA67314.1"/>
    <property type="molecule type" value="Genomic_DNA"/>
</dbReference>
<evidence type="ECO:0000259" key="2">
    <source>
        <dbReference type="SMART" id="SM00834"/>
    </source>
</evidence>
<protein>
    <recommendedName>
        <fullName evidence="2">Putative regulatory protein FmdB zinc ribbon domain-containing protein</fullName>
    </recommendedName>
</protein>
<feature type="region of interest" description="Disordered" evidence="1">
    <location>
        <begin position="70"/>
        <end position="91"/>
    </location>
</feature>
<dbReference type="EMBL" id="MT142535">
    <property type="protein sequence ID" value="QJA84813.1"/>
    <property type="molecule type" value="Genomic_DNA"/>
</dbReference>